<dbReference type="EMBL" id="CP060123">
    <property type="protein sequence ID" value="QNG49412.1"/>
    <property type="molecule type" value="Genomic_DNA"/>
</dbReference>
<geneLocation type="plasmid" evidence="3 4">
    <name>unnamed1</name>
</geneLocation>
<accession>A0A9X7UFU7</accession>
<dbReference type="RefSeq" id="WP_185707923.1">
    <property type="nucleotide sequence ID" value="NZ_DAIPVH010000010.1"/>
</dbReference>
<dbReference type="Proteomes" id="UP001162318">
    <property type="component" value="Unassembled WGS sequence"/>
</dbReference>
<sequence>MMWLDMLRTPMAAPETPGLKAMRLSILWSALALALAVPAIRPLHALFGSGAGGMIAGLVLALVILVPLYVVRKNRADNTYFDARVRKSEGEEPLP</sequence>
<keyword evidence="3" id="KW-0614">Plasmid</keyword>
<protein>
    <submittedName>
        <fullName evidence="3">Uncharacterized protein</fullName>
    </submittedName>
</protein>
<name>A0A9X7UFU7_SPHYA</name>
<evidence type="ECO:0000313" key="4">
    <source>
        <dbReference type="Proteomes" id="UP000515377"/>
    </source>
</evidence>
<keyword evidence="1" id="KW-0812">Transmembrane</keyword>
<keyword evidence="1" id="KW-1133">Transmembrane helix</keyword>
<evidence type="ECO:0000313" key="2">
    <source>
        <dbReference type="EMBL" id="MDH2134593.1"/>
    </source>
</evidence>
<organism evidence="3 4">
    <name type="scientific">Sphingobium yanoikuyae</name>
    <name type="common">Sphingomonas yanoikuyae</name>
    <dbReference type="NCBI Taxonomy" id="13690"/>
    <lineage>
        <taxon>Bacteria</taxon>
        <taxon>Pseudomonadati</taxon>
        <taxon>Pseudomonadota</taxon>
        <taxon>Alphaproteobacteria</taxon>
        <taxon>Sphingomonadales</taxon>
        <taxon>Sphingomonadaceae</taxon>
        <taxon>Sphingobium</taxon>
    </lineage>
</organism>
<reference evidence="2" key="2">
    <citation type="submission" date="2022-09" db="EMBL/GenBank/DDBJ databases">
        <title>Intensive care unit water sources are persistently colonized with multi-drug resistant bacteria and are the site of extensive horizontal gene transfer of antibiotic resistance genes.</title>
        <authorList>
            <person name="Diorio-Toth L."/>
        </authorList>
    </citation>
    <scope>NUCLEOTIDE SEQUENCE</scope>
    <source>
        <strain evidence="2">GD03659</strain>
    </source>
</reference>
<dbReference type="Proteomes" id="UP000515377">
    <property type="component" value="Plasmid unnamed1"/>
</dbReference>
<keyword evidence="1" id="KW-0472">Membrane</keyword>
<dbReference type="AlphaFoldDB" id="A0A9X7UFU7"/>
<proteinExistence type="predicted"/>
<reference evidence="3 4" key="1">
    <citation type="submission" date="2020-07" db="EMBL/GenBank/DDBJ databases">
        <title>Whole genome sequence of Sphingobium yanoikuyae A3.</title>
        <authorList>
            <person name="Han S.-S."/>
        </authorList>
    </citation>
    <scope>NUCLEOTIDE SEQUENCE [LARGE SCALE GENOMIC DNA]</scope>
    <source>
        <strain evidence="3 4">A3</strain>
        <plasmid evidence="3 4">unnamed1</plasmid>
    </source>
</reference>
<evidence type="ECO:0000313" key="3">
    <source>
        <dbReference type="EMBL" id="QNG49412.1"/>
    </source>
</evidence>
<gene>
    <name evidence="3" type="ORF">H3V42_31710</name>
    <name evidence="2" type="ORF">N5J77_26010</name>
</gene>
<feature type="transmembrane region" description="Helical" evidence="1">
    <location>
        <begin position="46"/>
        <end position="71"/>
    </location>
</feature>
<dbReference type="EMBL" id="JAOCKX010000062">
    <property type="protein sequence ID" value="MDH2134593.1"/>
    <property type="molecule type" value="Genomic_DNA"/>
</dbReference>
<evidence type="ECO:0000256" key="1">
    <source>
        <dbReference type="SAM" id="Phobius"/>
    </source>
</evidence>